<evidence type="ECO:0000256" key="6">
    <source>
        <dbReference type="ARBA" id="ARBA00034311"/>
    </source>
</evidence>
<evidence type="ECO:0000313" key="9">
    <source>
        <dbReference type="EMBL" id="KAK7753469.1"/>
    </source>
</evidence>
<keyword evidence="5" id="KW-0325">Glycoprotein</keyword>
<accession>A0AAN9YTA0</accession>
<dbReference type="EMBL" id="JAKJXP020000028">
    <property type="protein sequence ID" value="KAK7753469.1"/>
    <property type="molecule type" value="Genomic_DNA"/>
</dbReference>
<dbReference type="AlphaFoldDB" id="A0AAN9YTA0"/>
<name>A0AAN9YTA0_9PEZI</name>
<keyword evidence="7" id="KW-0732">Signal</keyword>
<sequence length="206" mass="21012">MRAPTPTPAALLATALLLPSLAHSHGLIRSPAPRAPGAATTAACGPKIAGEIASDPTSHVEGLPELGLADGAAFDPARCNVWLCKGLQFADNSGAGVQAYAPGESVPIAINLAIPHAGSANVSIVDTAANAVVGAPLIAWPSGYADEKEFYAGTTPADQTDFSVTIPEDLGGKCAEPGACVIQWWWYGEGAKQTYESCIDFVVSEA</sequence>
<organism evidence="9 10">
    <name type="scientific">Diatrype stigma</name>
    <dbReference type="NCBI Taxonomy" id="117547"/>
    <lineage>
        <taxon>Eukaryota</taxon>
        <taxon>Fungi</taxon>
        <taxon>Dikarya</taxon>
        <taxon>Ascomycota</taxon>
        <taxon>Pezizomycotina</taxon>
        <taxon>Sordariomycetes</taxon>
        <taxon>Xylariomycetidae</taxon>
        <taxon>Xylariales</taxon>
        <taxon>Diatrypaceae</taxon>
        <taxon>Diatrype</taxon>
    </lineage>
</organism>
<keyword evidence="10" id="KW-1185">Reference proteome</keyword>
<gene>
    <name evidence="9" type="ORF">SLS62_004544</name>
</gene>
<dbReference type="Pfam" id="PF03067">
    <property type="entry name" value="LPMO_10"/>
    <property type="match status" value="1"/>
</dbReference>
<comment type="similarity">
    <text evidence="6">Belongs to the polysaccharide monooxygenase AA13 family.</text>
</comment>
<dbReference type="PANTHER" id="PTHR36575:SF2">
    <property type="entry name" value="CHITIN-BINDING TYPE-4 DOMAIN-CONTAINING PROTEIN-RELATED"/>
    <property type="match status" value="1"/>
</dbReference>
<dbReference type="InterPro" id="IPR004302">
    <property type="entry name" value="Cellulose/chitin-bd_N"/>
</dbReference>
<keyword evidence="4" id="KW-1015">Disulfide bond</keyword>
<dbReference type="Gene3D" id="2.70.50.70">
    <property type="match status" value="1"/>
</dbReference>
<comment type="cofactor">
    <cofactor evidence="1">
        <name>Cu(2+)</name>
        <dbReference type="ChEBI" id="CHEBI:29036"/>
    </cofactor>
</comment>
<feature type="signal peptide" evidence="7">
    <location>
        <begin position="1"/>
        <end position="24"/>
    </location>
</feature>
<dbReference type="GO" id="GO:0046872">
    <property type="term" value="F:metal ion binding"/>
    <property type="evidence" value="ECO:0007669"/>
    <property type="project" value="UniProtKB-KW"/>
</dbReference>
<keyword evidence="3" id="KW-0186">Copper</keyword>
<feature type="domain" description="Chitin-binding type-4" evidence="8">
    <location>
        <begin position="25"/>
        <end position="201"/>
    </location>
</feature>
<evidence type="ECO:0000256" key="7">
    <source>
        <dbReference type="SAM" id="SignalP"/>
    </source>
</evidence>
<dbReference type="PANTHER" id="PTHR36575">
    <property type="entry name" value="BINDING PROTEIN, PUTATIVE (AFU_ORTHOLOGUE AFUA_1G14430)-RELATED"/>
    <property type="match status" value="1"/>
</dbReference>
<proteinExistence type="inferred from homology"/>
<protein>
    <recommendedName>
        <fullName evidence="8">Chitin-binding type-4 domain-containing protein</fullName>
    </recommendedName>
</protein>
<evidence type="ECO:0000256" key="1">
    <source>
        <dbReference type="ARBA" id="ARBA00001973"/>
    </source>
</evidence>
<evidence type="ECO:0000259" key="8">
    <source>
        <dbReference type="Pfam" id="PF03067"/>
    </source>
</evidence>
<comment type="caution">
    <text evidence="9">The sequence shown here is derived from an EMBL/GenBank/DDBJ whole genome shotgun (WGS) entry which is preliminary data.</text>
</comment>
<dbReference type="Proteomes" id="UP001320420">
    <property type="component" value="Unassembled WGS sequence"/>
</dbReference>
<evidence type="ECO:0000256" key="2">
    <source>
        <dbReference type="ARBA" id="ARBA00022723"/>
    </source>
</evidence>
<dbReference type="InterPro" id="IPR052282">
    <property type="entry name" value="Starch-active_LPMO"/>
</dbReference>
<evidence type="ECO:0000256" key="3">
    <source>
        <dbReference type="ARBA" id="ARBA00023008"/>
    </source>
</evidence>
<reference evidence="9 10" key="1">
    <citation type="submission" date="2024-02" db="EMBL/GenBank/DDBJ databases">
        <title>De novo assembly and annotation of 12 fungi associated with fruit tree decline syndrome in Ontario, Canada.</title>
        <authorList>
            <person name="Sulman M."/>
            <person name="Ellouze W."/>
            <person name="Ilyukhin E."/>
        </authorList>
    </citation>
    <scope>NUCLEOTIDE SEQUENCE [LARGE SCALE GENOMIC DNA]</scope>
    <source>
        <strain evidence="9 10">M11/M66-122</strain>
    </source>
</reference>
<evidence type="ECO:0000313" key="10">
    <source>
        <dbReference type="Proteomes" id="UP001320420"/>
    </source>
</evidence>
<evidence type="ECO:0000256" key="5">
    <source>
        <dbReference type="ARBA" id="ARBA00023180"/>
    </source>
</evidence>
<keyword evidence="2" id="KW-0479">Metal-binding</keyword>
<evidence type="ECO:0000256" key="4">
    <source>
        <dbReference type="ARBA" id="ARBA00023157"/>
    </source>
</evidence>
<feature type="chain" id="PRO_5042929450" description="Chitin-binding type-4 domain-containing protein" evidence="7">
    <location>
        <begin position="25"/>
        <end position="206"/>
    </location>
</feature>